<feature type="region of interest" description="Disordered" evidence="1">
    <location>
        <begin position="219"/>
        <end position="238"/>
    </location>
</feature>
<keyword evidence="4" id="KW-1185">Reference proteome</keyword>
<keyword evidence="2" id="KW-1133">Transmembrane helix</keyword>
<reference evidence="3" key="1">
    <citation type="submission" date="2021-06" db="EMBL/GenBank/DDBJ databases">
        <title>Sequencing of actinobacteria type strains.</title>
        <authorList>
            <person name="Nguyen G.-S."/>
            <person name="Wentzel A."/>
        </authorList>
    </citation>
    <scope>NUCLEOTIDE SEQUENCE</scope>
    <source>
        <strain evidence="3">P38-E01</strain>
    </source>
</reference>
<name>A0A949JI52_9ACTN</name>
<evidence type="ECO:0000313" key="3">
    <source>
        <dbReference type="EMBL" id="MBU7600422.1"/>
    </source>
</evidence>
<evidence type="ECO:0000313" key="4">
    <source>
        <dbReference type="Proteomes" id="UP000694501"/>
    </source>
</evidence>
<comment type="caution">
    <text evidence="3">The sequence shown here is derived from an EMBL/GenBank/DDBJ whole genome shotgun (WGS) entry which is preliminary data.</text>
</comment>
<evidence type="ECO:0000256" key="2">
    <source>
        <dbReference type="SAM" id="Phobius"/>
    </source>
</evidence>
<dbReference type="EMBL" id="JAELVF020000004">
    <property type="protein sequence ID" value="MBU7600422.1"/>
    <property type="molecule type" value="Genomic_DNA"/>
</dbReference>
<sequence length="238" mass="24187">MAADADSVLDTIKLDEMYALGNAWISLGDELHERRVAVDGHVESLGMTGSAGNAARLAWTGALAGNIDAAAETAWTVGQTIHRYADQLKEAADEYAKKLNAAMWADILGAILSAIFFYLGPMIGNLLSLVTRIIATLLPVIARVASAMGPITTTIAGMSGGAVIGAAAGIGGNIGLGAIGSGIAGTDYQVDWESVAWSAGIGGFVGGIAGGLYSSPPAMPPTNPPMPALQATDSQSTW</sequence>
<feature type="transmembrane region" description="Helical" evidence="2">
    <location>
        <begin position="157"/>
        <end position="183"/>
    </location>
</feature>
<dbReference type="Proteomes" id="UP000694501">
    <property type="component" value="Unassembled WGS sequence"/>
</dbReference>
<keyword evidence="2" id="KW-0812">Transmembrane</keyword>
<gene>
    <name evidence="3" type="ORF">JGS22_023015</name>
</gene>
<protein>
    <submittedName>
        <fullName evidence="3">Uncharacterized protein</fullName>
    </submittedName>
</protein>
<dbReference type="RefSeq" id="WP_216815125.1">
    <property type="nucleotide sequence ID" value="NZ_JAELVF020000004.1"/>
</dbReference>
<accession>A0A949JI52</accession>
<feature type="transmembrane region" description="Helical" evidence="2">
    <location>
        <begin position="101"/>
        <end position="120"/>
    </location>
</feature>
<keyword evidence="2" id="KW-0472">Membrane</keyword>
<evidence type="ECO:0000256" key="1">
    <source>
        <dbReference type="SAM" id="MobiDB-lite"/>
    </source>
</evidence>
<feature type="transmembrane region" description="Helical" evidence="2">
    <location>
        <begin position="195"/>
        <end position="213"/>
    </location>
</feature>
<feature type="transmembrane region" description="Helical" evidence="2">
    <location>
        <begin position="126"/>
        <end position="145"/>
    </location>
</feature>
<dbReference type="AlphaFoldDB" id="A0A949JI52"/>
<proteinExistence type="predicted"/>
<organism evidence="3 4">
    <name type="scientific">Streptomyces tardus</name>
    <dbReference type="NCBI Taxonomy" id="2780544"/>
    <lineage>
        <taxon>Bacteria</taxon>
        <taxon>Bacillati</taxon>
        <taxon>Actinomycetota</taxon>
        <taxon>Actinomycetes</taxon>
        <taxon>Kitasatosporales</taxon>
        <taxon>Streptomycetaceae</taxon>
        <taxon>Streptomyces</taxon>
    </lineage>
</organism>